<dbReference type="EMBL" id="CP137306">
    <property type="protein sequence ID" value="WQF78873.1"/>
    <property type="molecule type" value="Genomic_DNA"/>
</dbReference>
<keyword evidence="3" id="KW-1185">Reference proteome</keyword>
<protein>
    <submittedName>
        <fullName evidence="2">Uncharacterized protein</fullName>
    </submittedName>
</protein>
<reference evidence="3" key="1">
    <citation type="journal article" date="2023" name="bioRxiv">
        <title>Complete genome of the Medicago anthracnose fungus, Colletotrichum destructivum, reveals a mini-chromosome-like region within a core chromosome.</title>
        <authorList>
            <person name="Lapalu N."/>
            <person name="Simon A."/>
            <person name="Lu A."/>
            <person name="Plaumann P.-L."/>
            <person name="Amselem J."/>
            <person name="Pigne S."/>
            <person name="Auger A."/>
            <person name="Koch C."/>
            <person name="Dallery J.-F."/>
            <person name="O'Connell R.J."/>
        </authorList>
    </citation>
    <scope>NUCLEOTIDE SEQUENCE [LARGE SCALE GENOMIC DNA]</scope>
    <source>
        <strain evidence="3">CBS 520.97</strain>
    </source>
</reference>
<dbReference type="KEGG" id="cdet:87940390"/>
<accession>A0AAX4I670</accession>
<feature type="transmembrane region" description="Helical" evidence="1">
    <location>
        <begin position="46"/>
        <end position="70"/>
    </location>
</feature>
<name>A0AAX4I670_9PEZI</name>
<gene>
    <name evidence="2" type="ORF">CDEST_03887</name>
</gene>
<proteinExistence type="predicted"/>
<sequence>MGSLRHTPPCAHPCLCPFLAPPAHLGLGPSPLSYAVAVLSYQCRPLYLEVCVCVCVCVGCVCIVPAAWAWVLVLVDIDNDGLSQRRPTILLAYLACIGILGYPQNLLFISGAVSDSESPVDSPVPQQSCCPQRRGVTSRDIASQNAAASHDEAEEELKRQACGHRYPYRNLKASIAAAVSGVAPRPGLLVQPVRARVWPDGVGSGPWLR</sequence>
<evidence type="ECO:0000256" key="1">
    <source>
        <dbReference type="SAM" id="Phobius"/>
    </source>
</evidence>
<evidence type="ECO:0000313" key="2">
    <source>
        <dbReference type="EMBL" id="WQF78873.1"/>
    </source>
</evidence>
<keyword evidence="1" id="KW-0812">Transmembrane</keyword>
<dbReference type="AlphaFoldDB" id="A0AAX4I670"/>
<organism evidence="2 3">
    <name type="scientific">Colletotrichum destructivum</name>
    <dbReference type="NCBI Taxonomy" id="34406"/>
    <lineage>
        <taxon>Eukaryota</taxon>
        <taxon>Fungi</taxon>
        <taxon>Dikarya</taxon>
        <taxon>Ascomycota</taxon>
        <taxon>Pezizomycotina</taxon>
        <taxon>Sordariomycetes</taxon>
        <taxon>Hypocreomycetidae</taxon>
        <taxon>Glomerellales</taxon>
        <taxon>Glomerellaceae</taxon>
        <taxon>Colletotrichum</taxon>
        <taxon>Colletotrichum destructivum species complex</taxon>
    </lineage>
</organism>
<dbReference type="GeneID" id="87940390"/>
<keyword evidence="1" id="KW-1133">Transmembrane helix</keyword>
<evidence type="ECO:0000313" key="3">
    <source>
        <dbReference type="Proteomes" id="UP001322277"/>
    </source>
</evidence>
<dbReference type="Proteomes" id="UP001322277">
    <property type="component" value="Chromosome 2"/>
</dbReference>
<dbReference type="RefSeq" id="XP_062776097.1">
    <property type="nucleotide sequence ID" value="XM_062920046.1"/>
</dbReference>
<feature type="transmembrane region" description="Helical" evidence="1">
    <location>
        <begin position="90"/>
        <end position="109"/>
    </location>
</feature>
<keyword evidence="1" id="KW-0472">Membrane</keyword>